<evidence type="ECO:0008006" key="3">
    <source>
        <dbReference type="Google" id="ProtNLM"/>
    </source>
</evidence>
<sequence>MLEPYGFSIMNSEIAGNGSTFTFQRPFADKEGFHYFFLQLTSSGKIISGLSLSHKSVTSLKQKSGWLSTDEEGWLLSSVDLKYYLSARNNLSLSVNSSLLDDIYLRPDVESIQHSLQEFVQHYLEPSVFKYIAETNSLVEIDKLVNLFVPGESIYPFPDRWLVHFLSIPQQMEASLLVASLTGNPNKEILNSSYIKYIERKTRMYRIHTEAFQEYLQLSKFLSS</sequence>
<dbReference type="RefSeq" id="WP_314030185.1">
    <property type="nucleotide sequence ID" value="NZ_JASJOR010000001.1"/>
</dbReference>
<accession>A0ABT7CIH0</accession>
<organism evidence="1 2">
    <name type="scientific">Xanthocytophaga flava</name>
    <dbReference type="NCBI Taxonomy" id="3048013"/>
    <lineage>
        <taxon>Bacteria</taxon>
        <taxon>Pseudomonadati</taxon>
        <taxon>Bacteroidota</taxon>
        <taxon>Cytophagia</taxon>
        <taxon>Cytophagales</taxon>
        <taxon>Rhodocytophagaceae</taxon>
        <taxon>Xanthocytophaga</taxon>
    </lineage>
</organism>
<evidence type="ECO:0000313" key="2">
    <source>
        <dbReference type="Proteomes" id="UP001228581"/>
    </source>
</evidence>
<name>A0ABT7CIH0_9BACT</name>
<reference evidence="1 2" key="1">
    <citation type="submission" date="2023-05" db="EMBL/GenBank/DDBJ databases">
        <authorList>
            <person name="Zhang X."/>
        </authorList>
    </citation>
    <scope>NUCLEOTIDE SEQUENCE [LARGE SCALE GENOMIC DNA]</scope>
    <source>
        <strain evidence="1 2">DM2B3-1</strain>
    </source>
</reference>
<proteinExistence type="predicted"/>
<gene>
    <name evidence="1" type="ORF">QNI19_06000</name>
</gene>
<evidence type="ECO:0000313" key="1">
    <source>
        <dbReference type="EMBL" id="MDJ1492474.1"/>
    </source>
</evidence>
<dbReference type="Proteomes" id="UP001228581">
    <property type="component" value="Unassembled WGS sequence"/>
</dbReference>
<keyword evidence="2" id="KW-1185">Reference proteome</keyword>
<dbReference type="EMBL" id="JASJOT010000003">
    <property type="protein sequence ID" value="MDJ1492474.1"/>
    <property type="molecule type" value="Genomic_DNA"/>
</dbReference>
<protein>
    <recommendedName>
        <fullName evidence="3">DUF3822 domain-containing protein</fullName>
    </recommendedName>
</protein>
<comment type="caution">
    <text evidence="1">The sequence shown here is derived from an EMBL/GenBank/DDBJ whole genome shotgun (WGS) entry which is preliminary data.</text>
</comment>